<comment type="caution">
    <text evidence="2">The sequence shown here is derived from an EMBL/GenBank/DDBJ whole genome shotgun (WGS) entry which is preliminary data.</text>
</comment>
<dbReference type="InterPro" id="IPR046368">
    <property type="entry name" value="Tag1"/>
</dbReference>
<evidence type="ECO:0000256" key="1">
    <source>
        <dbReference type="SAM" id="Phobius"/>
    </source>
</evidence>
<evidence type="ECO:0000313" key="3">
    <source>
        <dbReference type="Proteomes" id="UP000053573"/>
    </source>
</evidence>
<dbReference type="OrthoDB" id="10039566at2759"/>
<feature type="transmembrane region" description="Helical" evidence="1">
    <location>
        <begin position="58"/>
        <end position="82"/>
    </location>
</feature>
<name>A0A0H1B4H3_9EURO</name>
<gene>
    <name evidence="2" type="ORF">EMPG_10586</name>
</gene>
<reference evidence="3" key="1">
    <citation type="journal article" date="2015" name="PLoS Genet.">
        <title>The dynamic genome and transcriptome of the human fungal pathogen Blastomyces and close relative Emmonsia.</title>
        <authorList>
            <person name="Munoz J.F."/>
            <person name="Gauthier G.M."/>
            <person name="Desjardins C.A."/>
            <person name="Gallo J.E."/>
            <person name="Holder J."/>
            <person name="Sullivan T.D."/>
            <person name="Marty A.J."/>
            <person name="Carmen J.C."/>
            <person name="Chen Z."/>
            <person name="Ding L."/>
            <person name="Gujja S."/>
            <person name="Magrini V."/>
            <person name="Misas E."/>
            <person name="Mitreva M."/>
            <person name="Priest M."/>
            <person name="Saif S."/>
            <person name="Whiston E.A."/>
            <person name="Young S."/>
            <person name="Zeng Q."/>
            <person name="Goldman W.E."/>
            <person name="Mardis E.R."/>
            <person name="Taylor J.W."/>
            <person name="McEwen J.G."/>
            <person name="Clay O.K."/>
            <person name="Klein B.S."/>
            <person name="Cuomo C.A."/>
        </authorList>
    </citation>
    <scope>NUCLEOTIDE SEQUENCE [LARGE SCALE GENOMIC DNA]</scope>
    <source>
        <strain evidence="3">UAMH 139</strain>
    </source>
</reference>
<dbReference type="InterPro" id="IPR022185">
    <property type="entry name" value="DUF3712"/>
</dbReference>
<evidence type="ECO:0000313" key="2">
    <source>
        <dbReference type="EMBL" id="KLJ05973.1"/>
    </source>
</evidence>
<dbReference type="GO" id="GO:0000329">
    <property type="term" value="C:fungal-type vacuole membrane"/>
    <property type="evidence" value="ECO:0007669"/>
    <property type="project" value="InterPro"/>
</dbReference>
<dbReference type="AlphaFoldDB" id="A0A0H1B4H3"/>
<keyword evidence="1" id="KW-0812">Transmembrane</keyword>
<keyword evidence="1" id="KW-0472">Membrane</keyword>
<keyword evidence="3" id="KW-1185">Reference proteome</keyword>
<keyword evidence="1" id="KW-1133">Transmembrane helix</keyword>
<dbReference type="STRING" id="2060906.A0A0H1B4H3"/>
<proteinExistence type="predicted"/>
<dbReference type="Proteomes" id="UP000053573">
    <property type="component" value="Unassembled WGS sequence"/>
</dbReference>
<dbReference type="PANTHER" id="PTHR35895">
    <property type="entry name" value="CHROMOSOME 16, WHOLE GENOME SHOTGUN SEQUENCE"/>
    <property type="match status" value="1"/>
</dbReference>
<dbReference type="EMBL" id="LDEV01003351">
    <property type="protein sequence ID" value="KLJ05973.1"/>
    <property type="molecule type" value="Genomic_DNA"/>
</dbReference>
<dbReference type="Pfam" id="PF12505">
    <property type="entry name" value="DUF3712"/>
    <property type="match status" value="1"/>
</dbReference>
<sequence length="471" mass="51079">MGTSEKTSKYVIGSNRGQLLEDSAKAVAGANGSSVEHIEVAKGQRSRRDRVAAHYRRWWLCHLLGVIIFLAIFLPVFFLVAFPAIVQRMVDDTGLPVHAGKLMNPTPDSLEYSISASLKVPAPFTVRLDPLTLHLYRTQQTPEQAYVGIPFPRLELKGNSTVEVVDATVPILHKADFTKFLSEVARQRTFVLAAEGTTTAHLGRLKAKLKLDKKLELNGLDMFRGFNIESARVILPFQKDGTNLKVVLNIPNHSIIALQLGNVTLDLFSGDILLGQVVVYDVVLKPGNNTVNGDCRIDIKSAIANLVPILEGQRKALSEGNLELTANGNSTIYNGKHITYFEDVLNNINLKASLSIIKVLIDTLRGLTEGGKGLGGILELLKGDGFDDIMGVLREALKGDGLKNIINGLGTILKEVVGVEGASLNDSLGGSNLEDVLGGLKIKDVVGELKKLDLKELGLDEILTELKNSQS</sequence>
<accession>A0A0H1B4H3</accession>
<protein>
    <submittedName>
        <fullName evidence="2">Uncharacterized protein</fullName>
    </submittedName>
</protein>
<organism evidence="2 3">
    <name type="scientific">Blastomyces silverae</name>
    <dbReference type="NCBI Taxonomy" id="2060906"/>
    <lineage>
        <taxon>Eukaryota</taxon>
        <taxon>Fungi</taxon>
        <taxon>Dikarya</taxon>
        <taxon>Ascomycota</taxon>
        <taxon>Pezizomycotina</taxon>
        <taxon>Eurotiomycetes</taxon>
        <taxon>Eurotiomycetidae</taxon>
        <taxon>Onygenales</taxon>
        <taxon>Ajellomycetaceae</taxon>
        <taxon>Blastomyces</taxon>
    </lineage>
</organism>
<dbReference type="PANTHER" id="PTHR35895:SF2">
    <property type="match status" value="1"/>
</dbReference>